<dbReference type="EC" id="3.4.11.-" evidence="10"/>
<dbReference type="GO" id="GO:0042277">
    <property type="term" value="F:peptide binding"/>
    <property type="evidence" value="ECO:0007669"/>
    <property type="project" value="TreeGrafter"/>
</dbReference>
<evidence type="ECO:0000256" key="1">
    <source>
        <dbReference type="ARBA" id="ARBA00010136"/>
    </source>
</evidence>
<feature type="domain" description="Aminopeptidase N-like N-terminal" evidence="13">
    <location>
        <begin position="11"/>
        <end position="215"/>
    </location>
</feature>
<dbReference type="GO" id="GO:0070006">
    <property type="term" value="F:metalloaminopeptidase activity"/>
    <property type="evidence" value="ECO:0007669"/>
    <property type="project" value="TreeGrafter"/>
</dbReference>
<evidence type="ECO:0000256" key="2">
    <source>
        <dbReference type="ARBA" id="ARBA00022670"/>
    </source>
</evidence>
<dbReference type="Gene3D" id="2.60.40.1730">
    <property type="entry name" value="tricorn interacting facor f3 domain"/>
    <property type="match status" value="1"/>
</dbReference>
<protein>
    <recommendedName>
        <fullName evidence="10">Aminopeptidase</fullName>
        <ecNumber evidence="10">3.4.11.-</ecNumber>
    </recommendedName>
</protein>
<feature type="site" description="Transition state stabilizer" evidence="9">
    <location>
        <position position="417"/>
    </location>
</feature>
<dbReference type="GO" id="GO:0016020">
    <property type="term" value="C:membrane"/>
    <property type="evidence" value="ECO:0007669"/>
    <property type="project" value="TreeGrafter"/>
</dbReference>
<dbReference type="InterPro" id="IPR045357">
    <property type="entry name" value="Aminopeptidase_N-like_N"/>
</dbReference>
<dbReference type="SUPFAM" id="SSF63737">
    <property type="entry name" value="Leukotriene A4 hydrolase N-terminal domain"/>
    <property type="match status" value="1"/>
</dbReference>
<keyword evidence="5 8" id="KW-0862">Zinc</keyword>
<dbReference type="OrthoDB" id="10031169at2759"/>
<dbReference type="Gene3D" id="1.10.390.10">
    <property type="entry name" value="Neutral Protease Domain 2"/>
    <property type="match status" value="1"/>
</dbReference>
<evidence type="ECO:0000256" key="4">
    <source>
        <dbReference type="ARBA" id="ARBA00022801"/>
    </source>
</evidence>
<feature type="binding site" evidence="8">
    <location>
        <position position="332"/>
    </location>
    <ligand>
        <name>Zn(2+)</name>
        <dbReference type="ChEBI" id="CHEBI:29105"/>
        <note>catalytic</note>
    </ligand>
</feature>
<evidence type="ECO:0000256" key="5">
    <source>
        <dbReference type="ARBA" id="ARBA00022833"/>
    </source>
</evidence>
<keyword evidence="4 10" id="KW-0378">Hydrolase</keyword>
<dbReference type="Pfam" id="PF01433">
    <property type="entry name" value="Peptidase_M1"/>
    <property type="match status" value="1"/>
</dbReference>
<dbReference type="InterPro" id="IPR042097">
    <property type="entry name" value="Aminopeptidase_N-like_N_sf"/>
</dbReference>
<dbReference type="InterPro" id="IPR050344">
    <property type="entry name" value="Peptidase_M1_aminopeptidases"/>
</dbReference>
<accession>A0A9P6WPY7</accession>
<dbReference type="SUPFAM" id="SSF55486">
    <property type="entry name" value="Metalloproteases ('zincins'), catalytic domain"/>
    <property type="match status" value="1"/>
</dbReference>
<name>A0A9P6WPY7_9ASCO</name>
<dbReference type="InterPro" id="IPR001930">
    <property type="entry name" value="Peptidase_M1"/>
</dbReference>
<dbReference type="GO" id="GO:0006508">
    <property type="term" value="P:proteolysis"/>
    <property type="evidence" value="ECO:0007669"/>
    <property type="project" value="UniProtKB-KW"/>
</dbReference>
<keyword evidence="15" id="KW-1185">Reference proteome</keyword>
<feature type="binding site" evidence="8">
    <location>
        <position position="336"/>
    </location>
    <ligand>
        <name>Zn(2+)</name>
        <dbReference type="ChEBI" id="CHEBI:29105"/>
        <note>catalytic</note>
    </ligand>
</feature>
<dbReference type="PANTHER" id="PTHR11533:SF299">
    <property type="entry name" value="AMINOPEPTIDASE"/>
    <property type="match status" value="1"/>
</dbReference>
<dbReference type="GO" id="GO:0008270">
    <property type="term" value="F:zinc ion binding"/>
    <property type="evidence" value="ECO:0007669"/>
    <property type="project" value="UniProtKB-UniRule"/>
</dbReference>
<feature type="domain" description="Peptidase M1 membrane alanine aminopeptidase" evidence="11">
    <location>
        <begin position="256"/>
        <end position="490"/>
    </location>
</feature>
<evidence type="ECO:0000256" key="7">
    <source>
        <dbReference type="PIRSR" id="PIRSR634016-1"/>
    </source>
</evidence>
<evidence type="ECO:0000259" key="13">
    <source>
        <dbReference type="Pfam" id="PF17900"/>
    </source>
</evidence>
<evidence type="ECO:0000256" key="3">
    <source>
        <dbReference type="ARBA" id="ARBA00022723"/>
    </source>
</evidence>
<evidence type="ECO:0000259" key="11">
    <source>
        <dbReference type="Pfam" id="PF01433"/>
    </source>
</evidence>
<dbReference type="Gene3D" id="1.25.50.20">
    <property type="match status" value="1"/>
</dbReference>
<evidence type="ECO:0000256" key="8">
    <source>
        <dbReference type="PIRSR" id="PIRSR634016-3"/>
    </source>
</evidence>
<feature type="binding site" evidence="8">
    <location>
        <position position="355"/>
    </location>
    <ligand>
        <name>Zn(2+)</name>
        <dbReference type="ChEBI" id="CHEBI:29105"/>
        <note>catalytic</note>
    </ligand>
</feature>
<comment type="caution">
    <text evidence="14">The sequence shown here is derived from an EMBL/GenBank/DDBJ whole genome shotgun (WGS) entry which is preliminary data.</text>
</comment>
<proteinExistence type="inferred from homology"/>
<dbReference type="Pfam" id="PF11838">
    <property type="entry name" value="ERAP1_C"/>
    <property type="match status" value="1"/>
</dbReference>
<dbReference type="InterPro" id="IPR034016">
    <property type="entry name" value="M1_APN-typ"/>
</dbReference>
<evidence type="ECO:0000256" key="9">
    <source>
        <dbReference type="PIRSR" id="PIRSR634016-4"/>
    </source>
</evidence>
<keyword evidence="6 10" id="KW-0482">Metalloprotease</keyword>
<dbReference type="Proteomes" id="UP000697127">
    <property type="component" value="Unassembled WGS sequence"/>
</dbReference>
<evidence type="ECO:0000313" key="14">
    <source>
        <dbReference type="EMBL" id="KAG0690926.1"/>
    </source>
</evidence>
<dbReference type="InterPro" id="IPR014782">
    <property type="entry name" value="Peptidase_M1_dom"/>
</dbReference>
<keyword evidence="10" id="KW-0031">Aminopeptidase</keyword>
<dbReference type="PRINTS" id="PR00756">
    <property type="entry name" value="ALADIPTASE"/>
</dbReference>
<evidence type="ECO:0000259" key="12">
    <source>
        <dbReference type="Pfam" id="PF11838"/>
    </source>
</evidence>
<keyword evidence="2 10" id="KW-0645">Protease</keyword>
<keyword evidence="3 8" id="KW-0479">Metal-binding</keyword>
<evidence type="ECO:0000256" key="6">
    <source>
        <dbReference type="ARBA" id="ARBA00023049"/>
    </source>
</evidence>
<dbReference type="GO" id="GO:0005737">
    <property type="term" value="C:cytoplasm"/>
    <property type="evidence" value="ECO:0007669"/>
    <property type="project" value="TreeGrafter"/>
</dbReference>
<comment type="cofactor">
    <cofactor evidence="8 10">
        <name>Zn(2+)</name>
        <dbReference type="ChEBI" id="CHEBI:29105"/>
    </cofactor>
    <text evidence="8 10">Binds 1 zinc ion per subunit.</text>
</comment>
<dbReference type="Pfam" id="PF17900">
    <property type="entry name" value="Peptidase_M1_N"/>
    <property type="match status" value="1"/>
</dbReference>
<dbReference type="EMBL" id="PUHW01000013">
    <property type="protein sequence ID" value="KAG0690926.1"/>
    <property type="molecule type" value="Genomic_DNA"/>
</dbReference>
<evidence type="ECO:0000256" key="10">
    <source>
        <dbReference type="RuleBase" id="RU364040"/>
    </source>
</evidence>
<dbReference type="AlphaFoldDB" id="A0A9P6WPY7"/>
<feature type="domain" description="ERAP1-like C-terminal" evidence="12">
    <location>
        <begin position="616"/>
        <end position="887"/>
    </location>
</feature>
<gene>
    <name evidence="14" type="ORF">C6P40_000640</name>
</gene>
<dbReference type="InterPro" id="IPR024571">
    <property type="entry name" value="ERAP1-like_C_dom"/>
</dbReference>
<evidence type="ECO:0000313" key="15">
    <source>
        <dbReference type="Proteomes" id="UP000697127"/>
    </source>
</evidence>
<reference evidence="14" key="1">
    <citation type="submission" date="2020-11" db="EMBL/GenBank/DDBJ databases">
        <title>Kefir isolates.</title>
        <authorList>
            <person name="Marcisauskas S."/>
            <person name="Kim Y."/>
            <person name="Blasche S."/>
        </authorList>
    </citation>
    <scope>NUCLEOTIDE SEQUENCE</scope>
    <source>
        <strain evidence="14">Olga-1</strain>
    </source>
</reference>
<dbReference type="GO" id="GO:0043171">
    <property type="term" value="P:peptide catabolic process"/>
    <property type="evidence" value="ECO:0007669"/>
    <property type="project" value="TreeGrafter"/>
</dbReference>
<feature type="active site" description="Proton acceptor" evidence="7">
    <location>
        <position position="333"/>
    </location>
</feature>
<sequence length="918" mass="106304">MSLLFSNYYTPSEYSISLVLNDTKPNYSGKVCIKLIKNVHFNSEKSANTDYFSIFLNTAEIITISSILKTNSNSYKLSHTLNKEDQSTKYYSNEISIEQISTEEFLILEINFIAVIRKIMTYSDTTKGVFSTRYTDPITGKSDMFFLSTHSQPHFARYIFPCLDDINSKCCIKLELNVNNKFTTISNLPIESSNFISNTENKLVKFIKSPPMSTSIFSFAIGNFDYIENIVKMPVSNIDLPIRIYTMIGDSERATYALNVVSTAIVDLEKKFNVDYPLPKLDIVAVPFLSDGGVENWSMIQIINDHILTPDWKVSDSQLIKLQKTIRDVLVHEIVHMYVGNYITFDSYDHTWLNESFATFMANTIVNYKFDKFMWTNYINTELQNLKLRNMEYDITPIYTSNVKTNRIHDTFNRNSYEKGIFLIRSLASLFVNKDSDLNLENYDVFFNMIGDFIKIHKFENFKPIDLWNFLKSHPSNKFNYDIPTIMNSWIRTPGFPMLTVTKQENGSFKIEQNRCINNPNDDLENIPFQIPLLIKKSDGKLGRQLMTDRSLIISNEDQIDNFFFINANNSFILNISYPDIVSNEIASKFSILNNIEQMNFFNNFSFIIGTHYQSNQSIISFFNIIKSIKKVTKPNAAAMSFGLSILSNVYKAIITLAYFDDSSLYKKLNIFMDDLCNKYIAQLDWENIKWDTLNIDDIILRNTILSLKYDNISIQQIGKKLFKKVLHGPKSSIPTELLNTLFAIEAQSATLKEYKEISKLVRNPGLVVNNIQNGTPNDIQSAAINALGCMNDPELRYKTFNFVITNPDVKMIELSLLGLRFQMNAYKELWKWYVSHYTTFYSKFVRDNKSFQGLFFKHVSQLTLECAYYDPELRNEVENFVSSKNDDVKLWFEEAKDKFANVELLNEANDDLKTFLQ</sequence>
<comment type="similarity">
    <text evidence="1 10">Belongs to the peptidase M1 family.</text>
</comment>
<dbReference type="CDD" id="cd09601">
    <property type="entry name" value="M1_APN-Q_like"/>
    <property type="match status" value="1"/>
</dbReference>
<organism evidence="14 15">
    <name type="scientific">Pichia californica</name>
    <dbReference type="NCBI Taxonomy" id="460514"/>
    <lineage>
        <taxon>Eukaryota</taxon>
        <taxon>Fungi</taxon>
        <taxon>Dikarya</taxon>
        <taxon>Ascomycota</taxon>
        <taxon>Saccharomycotina</taxon>
        <taxon>Pichiomycetes</taxon>
        <taxon>Pichiales</taxon>
        <taxon>Pichiaceae</taxon>
        <taxon>Pichia</taxon>
    </lineage>
</organism>
<dbReference type="PANTHER" id="PTHR11533">
    <property type="entry name" value="PROTEASE M1 ZINC METALLOPROTEASE"/>
    <property type="match status" value="1"/>
</dbReference>
<dbReference type="InterPro" id="IPR027268">
    <property type="entry name" value="Peptidase_M4/M1_CTD_sf"/>
</dbReference>